<dbReference type="Proteomes" id="UP000030106">
    <property type="component" value="Unassembled WGS sequence"/>
</dbReference>
<dbReference type="SUPFAM" id="SSF56112">
    <property type="entry name" value="Protein kinase-like (PK-like)"/>
    <property type="match status" value="1"/>
</dbReference>
<dbReference type="InterPro" id="IPR051678">
    <property type="entry name" value="AGP_Transferase"/>
</dbReference>
<proteinExistence type="predicted"/>
<dbReference type="InterPro" id="IPR002575">
    <property type="entry name" value="Aminoglycoside_PTrfase"/>
</dbReference>
<evidence type="ECO:0000313" key="3">
    <source>
        <dbReference type="Proteomes" id="UP000030106"/>
    </source>
</evidence>
<dbReference type="EMBL" id="ANFO01000342">
    <property type="protein sequence ID" value="KGQ10237.1"/>
    <property type="molecule type" value="Genomic_DNA"/>
</dbReference>
<protein>
    <recommendedName>
        <fullName evidence="1">Aminoglycoside phosphotransferase domain-containing protein</fullName>
    </recommendedName>
</protein>
<name>A0A0A2VV71_BEABA</name>
<sequence>MPSSIPPPSIPQVASLLQYDILFSEPDDSLPEPLPTTIEVIEDAPTIHKLQSRCIARVGTSYAVKYGYAVELLEAENMKFVRQNTNIYVPRVYAVYQRFLENGKHQKTYIIMERIAGESLDKMWDGFDTTAKLAIIQKLKETFISLRDLPHDGFFGSLDKTKLRDFLFVADEPMPAIDSPFNTEEALIEGVLDRFLAEDPDRLRHKAAYYRQVLSKVFKGNGQPVFTHADLQLKNIMLQPDGRIVIIDWAASGWYPVYWEYSVAVCAHKGWLSDWHTYIGLFLDEYPNHFAWMSRLRMERWF</sequence>
<reference evidence="2" key="1">
    <citation type="submission" date="2012-10" db="EMBL/GenBank/DDBJ databases">
        <title>Genome sequencing and analysis of entomopathogenic fungi Beauveria bassiana D1-5.</title>
        <authorList>
            <person name="Li Q."/>
            <person name="Wang L."/>
            <person name="Zhang Z."/>
            <person name="Wang Q."/>
            <person name="Ren J."/>
            <person name="Wang M."/>
            <person name="Xu W."/>
            <person name="Wang J."/>
            <person name="Lu Y."/>
            <person name="Du Q."/>
            <person name="Sun Z."/>
        </authorList>
    </citation>
    <scope>NUCLEOTIDE SEQUENCE [LARGE SCALE GENOMIC DNA]</scope>
    <source>
        <strain evidence="2">D1-5</strain>
    </source>
</reference>
<dbReference type="PANTHER" id="PTHR21310:SF48">
    <property type="entry name" value="AMINOGLYCOSIDE PHOSPHOTRANSFERASE DOMAIN-CONTAINING PROTEIN"/>
    <property type="match status" value="1"/>
</dbReference>
<organism evidence="2 3">
    <name type="scientific">Beauveria bassiana D1-5</name>
    <dbReference type="NCBI Taxonomy" id="1245745"/>
    <lineage>
        <taxon>Eukaryota</taxon>
        <taxon>Fungi</taxon>
        <taxon>Dikarya</taxon>
        <taxon>Ascomycota</taxon>
        <taxon>Pezizomycotina</taxon>
        <taxon>Sordariomycetes</taxon>
        <taxon>Hypocreomycetidae</taxon>
        <taxon>Hypocreales</taxon>
        <taxon>Cordycipitaceae</taxon>
        <taxon>Beauveria</taxon>
    </lineage>
</organism>
<evidence type="ECO:0000259" key="1">
    <source>
        <dbReference type="Pfam" id="PF01636"/>
    </source>
</evidence>
<dbReference type="Gene3D" id="3.90.1200.10">
    <property type="match status" value="1"/>
</dbReference>
<dbReference type="PANTHER" id="PTHR21310">
    <property type="entry name" value="AMINOGLYCOSIDE PHOSPHOTRANSFERASE-RELATED-RELATED"/>
    <property type="match status" value="1"/>
</dbReference>
<comment type="caution">
    <text evidence="2">The sequence shown here is derived from an EMBL/GenBank/DDBJ whole genome shotgun (WGS) entry which is preliminary data.</text>
</comment>
<dbReference type="OrthoDB" id="4177236at2759"/>
<accession>A0A0A2VV71</accession>
<dbReference type="InterPro" id="IPR011009">
    <property type="entry name" value="Kinase-like_dom_sf"/>
</dbReference>
<evidence type="ECO:0000313" key="2">
    <source>
        <dbReference type="EMBL" id="KGQ10237.1"/>
    </source>
</evidence>
<gene>
    <name evidence="2" type="ORF">BBAD15_g4413</name>
</gene>
<dbReference type="AlphaFoldDB" id="A0A0A2VV71"/>
<feature type="domain" description="Aminoglycoside phosphotransferase" evidence="1">
    <location>
        <begin position="74"/>
        <end position="265"/>
    </location>
</feature>
<dbReference type="STRING" id="1245745.A0A0A2VV71"/>
<dbReference type="HOGENOM" id="CLU_021768_5_1_1"/>
<dbReference type="Pfam" id="PF01636">
    <property type="entry name" value="APH"/>
    <property type="match status" value="1"/>
</dbReference>